<feature type="compositionally biased region" description="Acidic residues" evidence="1">
    <location>
        <begin position="215"/>
        <end position="227"/>
    </location>
</feature>
<dbReference type="Pfam" id="PF09429">
    <property type="entry name" value="Wbp11"/>
    <property type="match status" value="1"/>
</dbReference>
<feature type="compositionally biased region" description="Pro residues" evidence="1">
    <location>
        <begin position="280"/>
        <end position="289"/>
    </location>
</feature>
<dbReference type="InterPro" id="IPR019007">
    <property type="entry name" value="Wbp11/ELF5/Saf1_N"/>
</dbReference>
<evidence type="ECO:0000313" key="3">
    <source>
        <dbReference type="EMBL" id="CDS07670.1"/>
    </source>
</evidence>
<feature type="region of interest" description="Disordered" evidence="1">
    <location>
        <begin position="1"/>
        <end position="347"/>
    </location>
</feature>
<feature type="domain" description="Wbp11/ELF5/Saf1 N-terminal" evidence="2">
    <location>
        <begin position="5"/>
        <end position="86"/>
    </location>
</feature>
<sequence length="410" mass="45286">MPKSKRAINPADALRKAQRKRELKKNKEQRREARQSALAKKNTNPIRAEIQRLENQGKSTTRHTGLDKNAQARLTQLKADLERIEKAKKTREPQLSGAQAAFLERQRQQQEREQRENRKMVYDPKTNSFVAVKVKDTGAKAGSSKTRRSDGDSSSSSSTSSSDTDSDSDMSDSDLSDMEDMETKQEDEEDMNEDEDIPLPEGPPPTDSKAADQSKEEDDDEDDDDIPLPEGPPPPKPFQTQLAPIQAAQMRPPPPPPPRPPHFTPQFHGMPMAGSYGMMVPPPPPPGRPPAHAMRVPPPPPPSRPPFTQRPPMYTQPAHIYQSSSTTTTTTEKSAVPESSQVEVPKPTREQIAAATISAEPQLRDLQKELLGFVPAAVRRKQAAQKKTAALPKGAKPVINAAPDVEEEQD</sequence>
<feature type="compositionally biased region" description="Basic and acidic residues" evidence="1">
    <location>
        <begin position="25"/>
        <end position="34"/>
    </location>
</feature>
<name>A0A077WJW0_9FUNG</name>
<feature type="compositionally biased region" description="Pro residues" evidence="1">
    <location>
        <begin position="251"/>
        <end position="263"/>
    </location>
</feature>
<evidence type="ECO:0000256" key="1">
    <source>
        <dbReference type="SAM" id="MobiDB-lite"/>
    </source>
</evidence>
<feature type="region of interest" description="Disordered" evidence="1">
    <location>
        <begin position="385"/>
        <end position="410"/>
    </location>
</feature>
<feature type="compositionally biased region" description="Basic and acidic residues" evidence="1">
    <location>
        <begin position="104"/>
        <end position="122"/>
    </location>
</feature>
<reference evidence="3" key="1">
    <citation type="journal article" date="2014" name="Genome Announc.">
        <title>De novo whole-genome sequence and genome annotation of Lichtheimia ramosa.</title>
        <authorList>
            <person name="Linde J."/>
            <person name="Schwartze V."/>
            <person name="Binder U."/>
            <person name="Lass-Florl C."/>
            <person name="Voigt K."/>
            <person name="Horn F."/>
        </authorList>
    </citation>
    <scope>NUCLEOTIDE SEQUENCE</scope>
    <source>
        <strain evidence="3">JMRC FSU:6197</strain>
    </source>
</reference>
<feature type="compositionally biased region" description="Pro residues" evidence="1">
    <location>
        <begin position="296"/>
        <end position="309"/>
    </location>
</feature>
<dbReference type="EMBL" id="LK023324">
    <property type="protein sequence ID" value="CDS07670.1"/>
    <property type="molecule type" value="Genomic_DNA"/>
</dbReference>
<proteinExistence type="predicted"/>
<organism evidence="3">
    <name type="scientific">Lichtheimia ramosa</name>
    <dbReference type="NCBI Taxonomy" id="688394"/>
    <lineage>
        <taxon>Eukaryota</taxon>
        <taxon>Fungi</taxon>
        <taxon>Fungi incertae sedis</taxon>
        <taxon>Mucoromycota</taxon>
        <taxon>Mucoromycotina</taxon>
        <taxon>Mucoromycetes</taxon>
        <taxon>Mucorales</taxon>
        <taxon>Lichtheimiaceae</taxon>
        <taxon>Lichtheimia</taxon>
    </lineage>
</organism>
<dbReference type="AlphaFoldDB" id="A0A077WJW0"/>
<feature type="compositionally biased region" description="Low complexity" evidence="1">
    <location>
        <begin position="152"/>
        <end position="163"/>
    </location>
</feature>
<feature type="compositionally biased region" description="Acidic residues" evidence="1">
    <location>
        <begin position="164"/>
        <end position="198"/>
    </location>
</feature>
<dbReference type="GO" id="GO:0006396">
    <property type="term" value="P:RNA processing"/>
    <property type="evidence" value="ECO:0007669"/>
    <property type="project" value="InterPro"/>
</dbReference>
<accession>A0A077WJW0</accession>
<gene>
    <name evidence="3" type="ORF">LRAMOSA01619</name>
</gene>
<evidence type="ECO:0000259" key="2">
    <source>
        <dbReference type="Pfam" id="PF09429"/>
    </source>
</evidence>
<feature type="compositionally biased region" description="Basic and acidic residues" evidence="1">
    <location>
        <begin position="79"/>
        <end position="92"/>
    </location>
</feature>
<feature type="compositionally biased region" description="Polar residues" evidence="1">
    <location>
        <begin position="53"/>
        <end position="63"/>
    </location>
</feature>
<protein>
    <recommendedName>
        <fullName evidence="2">Wbp11/ELF5/Saf1 N-terminal domain-containing protein</fullName>
    </recommendedName>
</protein>
<dbReference type="OrthoDB" id="205569at2759"/>